<accession>K9VSW1</accession>
<name>K9VSW1_9CYAN</name>
<proteinExistence type="predicted"/>
<dbReference type="EMBL" id="CP003616">
    <property type="protein sequence ID" value="AFZ10664.1"/>
    <property type="molecule type" value="Genomic_DNA"/>
</dbReference>
<evidence type="ECO:0000256" key="1">
    <source>
        <dbReference type="SAM" id="Phobius"/>
    </source>
</evidence>
<dbReference type="Proteomes" id="UP000010478">
    <property type="component" value="Plasmid pOSC7112.02"/>
</dbReference>
<organism evidence="2 3">
    <name type="scientific">Phormidium nigroviride PCC 7112</name>
    <dbReference type="NCBI Taxonomy" id="179408"/>
    <lineage>
        <taxon>Bacteria</taxon>
        <taxon>Bacillati</taxon>
        <taxon>Cyanobacteriota</taxon>
        <taxon>Cyanophyceae</taxon>
        <taxon>Oscillatoriophycideae</taxon>
        <taxon>Oscillatoriales</taxon>
        <taxon>Oscillatoriaceae</taxon>
        <taxon>Phormidium</taxon>
    </lineage>
</organism>
<keyword evidence="2" id="KW-0614">Plasmid</keyword>
<keyword evidence="3" id="KW-1185">Reference proteome</keyword>
<keyword evidence="1" id="KW-1133">Transmembrane helix</keyword>
<geneLocation type="plasmid" evidence="2 3">
    <name>pOSC7112.02</name>
</geneLocation>
<feature type="transmembrane region" description="Helical" evidence="1">
    <location>
        <begin position="20"/>
        <end position="38"/>
    </location>
</feature>
<dbReference type="AlphaFoldDB" id="K9VSW1"/>
<keyword evidence="1" id="KW-0812">Transmembrane</keyword>
<evidence type="ECO:0000313" key="3">
    <source>
        <dbReference type="Proteomes" id="UP000010478"/>
    </source>
</evidence>
<dbReference type="RefSeq" id="WP_015179642.1">
    <property type="nucleotide sequence ID" value="NC_019730.1"/>
</dbReference>
<gene>
    <name evidence="2" type="ORF">Osc7112_6526</name>
</gene>
<protein>
    <submittedName>
        <fullName evidence="2">Uncharacterized protein</fullName>
    </submittedName>
</protein>
<keyword evidence="1" id="KW-0472">Membrane</keyword>
<dbReference type="KEGG" id="oni:Osc7112_6526"/>
<sequence length="229" mass="26300">MFDILKSWLSSLTPIQFQEYTAFTTTLLILITVIRFIYDLNKDRIKIIVTVERERDSLPAIQQPLINYFLLKVINKSYNPIVINEIGVITQSETINLVDMPWIFTHLKEDQGEILGSLEWVAIPGRVNPQSMGIALILFSNLEKAYKNIKKEGEKLSLEDPGYLRTVNLVTTYEELMKPNSYNTSTQVLTVKPYTVITTGQRFIGKKTKIQLGNLHTSVQAMTQKKRFL</sequence>
<evidence type="ECO:0000313" key="2">
    <source>
        <dbReference type="EMBL" id="AFZ10664.1"/>
    </source>
</evidence>
<dbReference type="HOGENOM" id="CLU_1208823_0_0_3"/>
<dbReference type="OrthoDB" id="9829340at2"/>
<reference evidence="2 3" key="1">
    <citation type="submission" date="2012-05" db="EMBL/GenBank/DDBJ databases">
        <title>Finished plasmid 2 of genome of Oscillatoria sp. PCC 7112.</title>
        <authorList>
            <consortium name="US DOE Joint Genome Institute"/>
            <person name="Gugger M."/>
            <person name="Coursin T."/>
            <person name="Rippka R."/>
            <person name="Tandeau De Marsac N."/>
            <person name="Huntemann M."/>
            <person name="Wei C.-L."/>
            <person name="Han J."/>
            <person name="Detter J.C."/>
            <person name="Han C."/>
            <person name="Tapia R."/>
            <person name="Davenport K."/>
            <person name="Daligault H."/>
            <person name="Erkkila T."/>
            <person name="Gu W."/>
            <person name="Munk A.C.C."/>
            <person name="Teshima H."/>
            <person name="Xu Y."/>
            <person name="Chain P."/>
            <person name="Chen A."/>
            <person name="Krypides N."/>
            <person name="Mavromatis K."/>
            <person name="Markowitz V."/>
            <person name="Szeto E."/>
            <person name="Ivanova N."/>
            <person name="Mikhailova N."/>
            <person name="Ovchinnikova G."/>
            <person name="Pagani I."/>
            <person name="Pati A."/>
            <person name="Goodwin L."/>
            <person name="Peters L."/>
            <person name="Pitluck S."/>
            <person name="Woyke T."/>
            <person name="Kerfeld C."/>
        </authorList>
    </citation>
    <scope>NUCLEOTIDE SEQUENCE [LARGE SCALE GENOMIC DNA]</scope>
    <source>
        <strain evidence="2 3">PCC 7112</strain>
        <plasmid evidence="2 3">pOSC7112.02</plasmid>
    </source>
</reference>